<keyword evidence="6" id="KW-0449">Lipoprotein</keyword>
<comment type="caution">
    <text evidence="8">The sequence shown here is derived from an EMBL/GenBank/DDBJ whole genome shotgun (WGS) entry which is preliminary data.</text>
</comment>
<evidence type="ECO:0000256" key="6">
    <source>
        <dbReference type="ARBA" id="ARBA00023288"/>
    </source>
</evidence>
<dbReference type="PANTHER" id="PTHR47249:SF1">
    <property type="entry name" value="VACUOLAR PROTEIN 8"/>
    <property type="match status" value="1"/>
</dbReference>
<name>A0AAD6WK82_9AGAR</name>
<keyword evidence="3" id="KW-0926">Vacuole</keyword>
<protein>
    <recommendedName>
        <fullName evidence="7">Vacuolar protein 8</fullName>
    </recommendedName>
</protein>
<dbReference type="InterPro" id="IPR016024">
    <property type="entry name" value="ARM-type_fold"/>
</dbReference>
<dbReference type="SUPFAM" id="SSF48371">
    <property type="entry name" value="ARM repeat"/>
    <property type="match status" value="1"/>
</dbReference>
<dbReference type="InterPro" id="IPR011989">
    <property type="entry name" value="ARM-like"/>
</dbReference>
<evidence type="ECO:0000256" key="5">
    <source>
        <dbReference type="ARBA" id="ARBA00023136"/>
    </source>
</evidence>
<organism evidence="8 9">
    <name type="scientific">Mycena alexandri</name>
    <dbReference type="NCBI Taxonomy" id="1745969"/>
    <lineage>
        <taxon>Eukaryota</taxon>
        <taxon>Fungi</taxon>
        <taxon>Dikarya</taxon>
        <taxon>Basidiomycota</taxon>
        <taxon>Agaricomycotina</taxon>
        <taxon>Agaricomycetes</taxon>
        <taxon>Agaricomycetidae</taxon>
        <taxon>Agaricales</taxon>
        <taxon>Marasmiineae</taxon>
        <taxon>Mycenaceae</taxon>
        <taxon>Mycena</taxon>
    </lineage>
</organism>
<reference evidence="8" key="1">
    <citation type="submission" date="2023-03" db="EMBL/GenBank/DDBJ databases">
        <title>Massive genome expansion in bonnet fungi (Mycena s.s.) driven by repeated elements and novel gene families across ecological guilds.</title>
        <authorList>
            <consortium name="Lawrence Berkeley National Laboratory"/>
            <person name="Harder C.B."/>
            <person name="Miyauchi S."/>
            <person name="Viragh M."/>
            <person name="Kuo A."/>
            <person name="Thoen E."/>
            <person name="Andreopoulos B."/>
            <person name="Lu D."/>
            <person name="Skrede I."/>
            <person name="Drula E."/>
            <person name="Henrissat B."/>
            <person name="Morin E."/>
            <person name="Kohler A."/>
            <person name="Barry K."/>
            <person name="LaButti K."/>
            <person name="Morin E."/>
            <person name="Salamov A."/>
            <person name="Lipzen A."/>
            <person name="Mereny Z."/>
            <person name="Hegedus B."/>
            <person name="Baldrian P."/>
            <person name="Stursova M."/>
            <person name="Weitz H."/>
            <person name="Taylor A."/>
            <person name="Grigoriev I.V."/>
            <person name="Nagy L.G."/>
            <person name="Martin F."/>
            <person name="Kauserud H."/>
        </authorList>
    </citation>
    <scope>NUCLEOTIDE SEQUENCE</scope>
    <source>
        <strain evidence="8">CBHHK200</strain>
    </source>
</reference>
<dbReference type="GO" id="GO:0071562">
    <property type="term" value="P:nucleus-vacuole junction assembly"/>
    <property type="evidence" value="ECO:0007669"/>
    <property type="project" value="InterPro"/>
</dbReference>
<evidence type="ECO:0000313" key="8">
    <source>
        <dbReference type="EMBL" id="KAJ7016493.1"/>
    </source>
</evidence>
<evidence type="ECO:0000256" key="2">
    <source>
        <dbReference type="ARBA" id="ARBA00005462"/>
    </source>
</evidence>
<sequence length="431" mass="46238">MGAGPSLNLHSTRRRGKQYWLCGHVRDSQLFCVFSDGNVNVVHGACYALSQIVRDLDGAKAVVEAGVLAFLEQLLKSQDTGVRNAGCWLLARLAFHSSTREAVVAIQPCVFNRTFKVSDGIDNVDVVQGACCALSEISRDLGSASAAVEAGVLDFISEMLESKNVMVRKSTSWLLARLAFHSSTRGAVIAVQPCARLVALLGDGNVDVVEGACYALSQLSLDLDGATAVVEAGALRLLVHLLESQNMEVRRYTCWAFGSLAVRSSTRGAVLAVQPCVQLVAFLGDRDVDIIEGACYALSQIARDLDGARAVEQAGVLDFIPELLESQDTGVREHSCWTLAWLASHSLMRGAVIAVQPCALLVTLLRDGNVEVVQGACYALLQISRDPDGAKALGTLNFVTELIESPQVDVRNYTCVLLAHLARYNRLPAPA</sequence>
<evidence type="ECO:0000256" key="4">
    <source>
        <dbReference type="ARBA" id="ARBA00022737"/>
    </source>
</evidence>
<gene>
    <name evidence="8" type="ORF">C8F04DRAFT_1281199</name>
</gene>
<keyword evidence="9" id="KW-1185">Reference proteome</keyword>
<dbReference type="Pfam" id="PF00514">
    <property type="entry name" value="Arm"/>
    <property type="match status" value="1"/>
</dbReference>
<dbReference type="EMBL" id="JARJCM010000494">
    <property type="protein sequence ID" value="KAJ7016493.1"/>
    <property type="molecule type" value="Genomic_DNA"/>
</dbReference>
<comment type="subcellular location">
    <subcellularLocation>
        <location evidence="1">Vacuole membrane</location>
        <topology evidence="1">Lipid-anchor</topology>
    </subcellularLocation>
</comment>
<dbReference type="PANTHER" id="PTHR47249">
    <property type="entry name" value="VACUOLAR PROTEIN 8"/>
    <property type="match status" value="1"/>
</dbReference>
<dbReference type="SMART" id="SM00185">
    <property type="entry name" value="ARM"/>
    <property type="match status" value="8"/>
</dbReference>
<keyword evidence="5" id="KW-0472">Membrane</keyword>
<evidence type="ECO:0000256" key="3">
    <source>
        <dbReference type="ARBA" id="ARBA00022554"/>
    </source>
</evidence>
<dbReference type="GO" id="GO:0005774">
    <property type="term" value="C:vacuolar membrane"/>
    <property type="evidence" value="ECO:0007669"/>
    <property type="project" value="UniProtKB-SubCell"/>
</dbReference>
<proteinExistence type="inferred from homology"/>
<comment type="similarity">
    <text evidence="2">Belongs to the beta-catenin family.</text>
</comment>
<dbReference type="Proteomes" id="UP001218188">
    <property type="component" value="Unassembled WGS sequence"/>
</dbReference>
<evidence type="ECO:0000256" key="1">
    <source>
        <dbReference type="ARBA" id="ARBA00004592"/>
    </source>
</evidence>
<dbReference type="InterPro" id="IPR045156">
    <property type="entry name" value="Vac8"/>
</dbReference>
<dbReference type="InterPro" id="IPR000225">
    <property type="entry name" value="Armadillo"/>
</dbReference>
<evidence type="ECO:0000313" key="9">
    <source>
        <dbReference type="Proteomes" id="UP001218188"/>
    </source>
</evidence>
<dbReference type="GO" id="GO:0043495">
    <property type="term" value="F:protein-membrane adaptor activity"/>
    <property type="evidence" value="ECO:0007669"/>
    <property type="project" value="InterPro"/>
</dbReference>
<accession>A0AAD6WK82</accession>
<evidence type="ECO:0000256" key="7">
    <source>
        <dbReference type="ARBA" id="ARBA00026209"/>
    </source>
</evidence>
<dbReference type="AlphaFoldDB" id="A0AAD6WK82"/>
<dbReference type="Gene3D" id="1.25.10.10">
    <property type="entry name" value="Leucine-rich Repeat Variant"/>
    <property type="match status" value="3"/>
</dbReference>
<keyword evidence="4" id="KW-0677">Repeat</keyword>